<evidence type="ECO:0000313" key="3">
    <source>
        <dbReference type="EMBL" id="MCD9872832.1"/>
    </source>
</evidence>
<evidence type="ECO:0000256" key="2">
    <source>
        <dbReference type="RuleBase" id="RU366034"/>
    </source>
</evidence>
<dbReference type="EC" id="4.2.3.-" evidence="2"/>
<keyword evidence="4" id="KW-1185">Reference proteome</keyword>
<dbReference type="AlphaFoldDB" id="A0A9Q3Z5Y4"/>
<dbReference type="PANTHER" id="PTHR35201:SF4">
    <property type="entry name" value="BETA-PINACENE SYNTHASE-RELATED"/>
    <property type="match status" value="1"/>
</dbReference>
<dbReference type="PANTHER" id="PTHR35201">
    <property type="entry name" value="TERPENE SYNTHASE"/>
    <property type="match status" value="1"/>
</dbReference>
<evidence type="ECO:0000313" key="4">
    <source>
        <dbReference type="Proteomes" id="UP001108029"/>
    </source>
</evidence>
<name>A0A9Q3Z5Y4_9ACTN</name>
<dbReference type="Proteomes" id="UP001108029">
    <property type="component" value="Unassembled WGS sequence"/>
</dbReference>
<protein>
    <recommendedName>
        <fullName evidence="2">Terpene synthase</fullName>
        <ecNumber evidence="2">4.2.3.-</ecNumber>
    </recommendedName>
</protein>
<accession>A0A9Q3Z5Y4</accession>
<organism evidence="3 4">
    <name type="scientific">Streptomyces guryensis</name>
    <dbReference type="NCBI Taxonomy" id="2886947"/>
    <lineage>
        <taxon>Bacteria</taxon>
        <taxon>Bacillati</taxon>
        <taxon>Actinomycetota</taxon>
        <taxon>Actinomycetes</taxon>
        <taxon>Kitasatosporales</taxon>
        <taxon>Streptomycetaceae</taxon>
        <taxon>Streptomyces</taxon>
    </lineage>
</organism>
<dbReference type="EMBL" id="JAJSBI010000001">
    <property type="protein sequence ID" value="MCD9872832.1"/>
    <property type="molecule type" value="Genomic_DNA"/>
</dbReference>
<keyword evidence="2" id="KW-0479">Metal-binding</keyword>
<dbReference type="SUPFAM" id="SSF48576">
    <property type="entry name" value="Terpenoid synthases"/>
    <property type="match status" value="1"/>
</dbReference>
<sequence>MTKDIEAPPPGTTPHEAPPVAVAFADLWAREQDGMSPTWRERAVRHWEQYLQAHVQEAVHRRDDVWPDVAEYLQLRHASGFMPPLWDAVERIWRCEVPDAVYDSPELRTMRDADSQNINIVNDVYSLAKEEARGDGHNLVLVLEQQEACTRPDALKTAYRMINNWMQAFLTAEAQLPLLYGTVGLSAPARADVARFAQGMRAAIRGNYDWCSRTARYHGPFVSSDRPARSIAEP</sequence>
<comment type="similarity">
    <text evidence="2">Belongs to the terpene synthase family.</text>
</comment>
<keyword evidence="2" id="KW-0460">Magnesium</keyword>
<reference evidence="3" key="1">
    <citation type="submission" date="2021-12" db="EMBL/GenBank/DDBJ databases">
        <authorList>
            <person name="Lee J.-H."/>
            <person name="Kim S.-B."/>
        </authorList>
    </citation>
    <scope>NUCLEOTIDE SEQUENCE</scope>
    <source>
        <strain evidence="3">NR30</strain>
    </source>
</reference>
<comment type="cofactor">
    <cofactor evidence="2">
        <name>Mg(2+)</name>
        <dbReference type="ChEBI" id="CHEBI:18420"/>
    </cofactor>
</comment>
<dbReference type="Pfam" id="PF19086">
    <property type="entry name" value="Terpene_syn_C_2"/>
    <property type="match status" value="1"/>
</dbReference>
<dbReference type="RefSeq" id="WP_232646763.1">
    <property type="nucleotide sequence ID" value="NZ_JAJSBI010000001.1"/>
</dbReference>
<dbReference type="GO" id="GO:0046872">
    <property type="term" value="F:metal ion binding"/>
    <property type="evidence" value="ECO:0007669"/>
    <property type="project" value="UniProtKB-KW"/>
</dbReference>
<dbReference type="Gene3D" id="1.10.600.10">
    <property type="entry name" value="Farnesyl Diphosphate Synthase"/>
    <property type="match status" value="1"/>
</dbReference>
<dbReference type="InterPro" id="IPR008949">
    <property type="entry name" value="Isoprenoid_synthase_dom_sf"/>
</dbReference>
<gene>
    <name evidence="3" type="ORF">LJ657_03950</name>
</gene>
<proteinExistence type="inferred from homology"/>
<dbReference type="GO" id="GO:0010333">
    <property type="term" value="F:terpene synthase activity"/>
    <property type="evidence" value="ECO:0007669"/>
    <property type="project" value="InterPro"/>
</dbReference>
<keyword evidence="1 2" id="KW-0456">Lyase</keyword>
<evidence type="ECO:0000256" key="1">
    <source>
        <dbReference type="ARBA" id="ARBA00023239"/>
    </source>
</evidence>
<dbReference type="InterPro" id="IPR034686">
    <property type="entry name" value="Terpene_cyclase-like_2"/>
</dbReference>
<comment type="caution">
    <text evidence="3">The sequence shown here is derived from an EMBL/GenBank/DDBJ whole genome shotgun (WGS) entry which is preliminary data.</text>
</comment>